<keyword evidence="1" id="KW-0812">Transmembrane</keyword>
<dbReference type="AlphaFoldDB" id="A0A4R5BPX3"/>
<dbReference type="RefSeq" id="WP_132195125.1">
    <property type="nucleotide sequence ID" value="NZ_SMKY01000020.1"/>
</dbReference>
<dbReference type="EMBL" id="SMKY01000020">
    <property type="protein sequence ID" value="TDD87999.1"/>
    <property type="molecule type" value="Genomic_DNA"/>
</dbReference>
<feature type="transmembrane region" description="Helical" evidence="1">
    <location>
        <begin position="6"/>
        <end position="27"/>
    </location>
</feature>
<reference evidence="2 3" key="1">
    <citation type="submission" date="2019-03" db="EMBL/GenBank/DDBJ databases">
        <title>Draft genome sequences of novel Actinobacteria.</title>
        <authorList>
            <person name="Sahin N."/>
            <person name="Ay H."/>
            <person name="Saygin H."/>
        </authorList>
    </citation>
    <scope>NUCLEOTIDE SEQUENCE [LARGE SCALE GENOMIC DNA]</scope>
    <source>
        <strain evidence="2 3">DSM 45941</strain>
    </source>
</reference>
<evidence type="ECO:0008006" key="4">
    <source>
        <dbReference type="Google" id="ProtNLM"/>
    </source>
</evidence>
<evidence type="ECO:0000256" key="1">
    <source>
        <dbReference type="SAM" id="Phobius"/>
    </source>
</evidence>
<keyword evidence="1" id="KW-0472">Membrane</keyword>
<dbReference type="Proteomes" id="UP000295578">
    <property type="component" value="Unassembled WGS sequence"/>
</dbReference>
<dbReference type="OrthoDB" id="2114934at201174"/>
<gene>
    <name evidence="2" type="ORF">E1293_07210</name>
</gene>
<organism evidence="2 3">
    <name type="scientific">Actinomadura darangshiensis</name>
    <dbReference type="NCBI Taxonomy" id="705336"/>
    <lineage>
        <taxon>Bacteria</taxon>
        <taxon>Bacillati</taxon>
        <taxon>Actinomycetota</taxon>
        <taxon>Actinomycetes</taxon>
        <taxon>Streptosporangiales</taxon>
        <taxon>Thermomonosporaceae</taxon>
        <taxon>Actinomadura</taxon>
    </lineage>
</organism>
<comment type="caution">
    <text evidence="2">The sequence shown here is derived from an EMBL/GenBank/DDBJ whole genome shotgun (WGS) entry which is preliminary data.</text>
</comment>
<protein>
    <recommendedName>
        <fullName evidence="4">DUF3592 domain-containing protein</fullName>
    </recommendedName>
</protein>
<keyword evidence="1" id="KW-1133">Transmembrane helix</keyword>
<proteinExistence type="predicted"/>
<feature type="transmembrane region" description="Helical" evidence="1">
    <location>
        <begin position="100"/>
        <end position="122"/>
    </location>
</feature>
<sequence length="128" mass="14203">MDYLDAIFWIGAGGFIIFITLAVWYRWLRMRNRGIRTTGVIVGLATPDRRSKVFEFVTADGAVIRSKSSLSAFYSSKVGTRIDITYHPDDPLESADRPGALFVACLLITPIGLMIGFAQLLYGIDLLP</sequence>
<evidence type="ECO:0000313" key="2">
    <source>
        <dbReference type="EMBL" id="TDD87999.1"/>
    </source>
</evidence>
<accession>A0A4R5BPX3</accession>
<evidence type="ECO:0000313" key="3">
    <source>
        <dbReference type="Proteomes" id="UP000295578"/>
    </source>
</evidence>
<name>A0A4R5BPX3_9ACTN</name>
<keyword evidence="3" id="KW-1185">Reference proteome</keyword>